<dbReference type="RefSeq" id="WP_184634031.1">
    <property type="nucleotide sequence ID" value="NZ_BAABKT010000005.1"/>
</dbReference>
<feature type="region of interest" description="Disordered" evidence="1">
    <location>
        <begin position="157"/>
        <end position="181"/>
    </location>
</feature>
<accession>A0A841E3V5</accession>
<evidence type="ECO:0000256" key="2">
    <source>
        <dbReference type="SAM" id="SignalP"/>
    </source>
</evidence>
<gene>
    <name evidence="3" type="ORF">HNR25_001586</name>
</gene>
<dbReference type="PANTHER" id="PTHR39335">
    <property type="entry name" value="BLL4220 PROTEIN"/>
    <property type="match status" value="1"/>
</dbReference>
<keyword evidence="4" id="KW-1185">Reference proteome</keyword>
<name>A0A841E3V5_9ACTN</name>
<proteinExistence type="predicted"/>
<dbReference type="GO" id="GO:0043448">
    <property type="term" value="P:alkane catabolic process"/>
    <property type="evidence" value="ECO:0007669"/>
    <property type="project" value="TreeGrafter"/>
</dbReference>
<dbReference type="AlphaFoldDB" id="A0A841E3V5"/>
<protein>
    <submittedName>
        <fullName evidence="3">Putative lipoprotein with Yx(FWY)xxD motif</fullName>
    </submittedName>
</protein>
<dbReference type="InterPro" id="IPR005297">
    <property type="entry name" value="Lipoprotein_repeat"/>
</dbReference>
<reference evidence="3 4" key="1">
    <citation type="submission" date="2020-08" db="EMBL/GenBank/DDBJ databases">
        <title>Sequencing the genomes of 1000 actinobacteria strains.</title>
        <authorList>
            <person name="Klenk H.-P."/>
        </authorList>
    </citation>
    <scope>NUCLEOTIDE SEQUENCE [LARGE SCALE GENOMIC DNA]</scope>
    <source>
        <strain evidence="3 4">DSM 44593</strain>
    </source>
</reference>
<feature type="chain" id="PRO_5032457543" evidence="2">
    <location>
        <begin position="21"/>
        <end position="181"/>
    </location>
</feature>
<dbReference type="Proteomes" id="UP000578077">
    <property type="component" value="Unassembled WGS sequence"/>
</dbReference>
<evidence type="ECO:0000313" key="3">
    <source>
        <dbReference type="EMBL" id="MBB5997835.1"/>
    </source>
</evidence>
<organism evidence="3 4">
    <name type="scientific">Streptomonospora salina</name>
    <dbReference type="NCBI Taxonomy" id="104205"/>
    <lineage>
        <taxon>Bacteria</taxon>
        <taxon>Bacillati</taxon>
        <taxon>Actinomycetota</taxon>
        <taxon>Actinomycetes</taxon>
        <taxon>Streptosporangiales</taxon>
        <taxon>Nocardiopsidaceae</taxon>
        <taxon>Streptomonospora</taxon>
    </lineage>
</organism>
<feature type="signal peptide" evidence="2">
    <location>
        <begin position="1"/>
        <end position="20"/>
    </location>
</feature>
<sequence length="181" mass="17901">MGSSSAIRLHLAAGATAVLAASGCGADLSEGGVSDTPDLPGEDASSEVAATLGVAGDTAAGSVVTDSDGYTLYTYTGDGSDPSYSACTGGCAEQWPPALADGRLSTDGVDEDLAGRMERTGGGTQVTLSGKPLYRFSGDVDPGDVNGQGVDGTWFAVRPSGERAEDLPYGAEDGTGGPRGD</sequence>
<evidence type="ECO:0000313" key="4">
    <source>
        <dbReference type="Proteomes" id="UP000578077"/>
    </source>
</evidence>
<dbReference type="EMBL" id="JACHLY010000001">
    <property type="protein sequence ID" value="MBB5997835.1"/>
    <property type="molecule type" value="Genomic_DNA"/>
</dbReference>
<keyword evidence="3" id="KW-0449">Lipoprotein</keyword>
<dbReference type="Pfam" id="PF03640">
    <property type="entry name" value="Lipoprotein_15"/>
    <property type="match status" value="2"/>
</dbReference>
<keyword evidence="2" id="KW-0732">Signal</keyword>
<comment type="caution">
    <text evidence="3">The sequence shown here is derived from an EMBL/GenBank/DDBJ whole genome shotgun (WGS) entry which is preliminary data.</text>
</comment>
<evidence type="ECO:0000256" key="1">
    <source>
        <dbReference type="SAM" id="MobiDB-lite"/>
    </source>
</evidence>
<dbReference type="PANTHER" id="PTHR39335:SF1">
    <property type="entry name" value="BLL4220 PROTEIN"/>
    <property type="match status" value="1"/>
</dbReference>